<evidence type="ECO:0000256" key="2">
    <source>
        <dbReference type="ARBA" id="ARBA00022485"/>
    </source>
</evidence>
<dbReference type="PANTHER" id="PTHR30538:SF0">
    <property type="entry name" value="L-LYSINE 2,3-AMINOMUTASE AQ_1632-RELATED"/>
    <property type="match status" value="1"/>
</dbReference>
<organism evidence="9 10">
    <name type="scientific">Phlyctema vagabunda</name>
    <dbReference type="NCBI Taxonomy" id="108571"/>
    <lineage>
        <taxon>Eukaryota</taxon>
        <taxon>Fungi</taxon>
        <taxon>Dikarya</taxon>
        <taxon>Ascomycota</taxon>
        <taxon>Pezizomycotina</taxon>
        <taxon>Leotiomycetes</taxon>
        <taxon>Helotiales</taxon>
        <taxon>Dermateaceae</taxon>
        <taxon>Phlyctema</taxon>
    </lineage>
</organism>
<gene>
    <name evidence="9" type="ORF">PVAG01_10686</name>
</gene>
<dbReference type="InterPro" id="IPR007197">
    <property type="entry name" value="rSAM"/>
</dbReference>
<name>A0ABR4P2Y9_9HELO</name>
<keyword evidence="4" id="KW-0479">Metal-binding</keyword>
<evidence type="ECO:0000256" key="4">
    <source>
        <dbReference type="ARBA" id="ARBA00022723"/>
    </source>
</evidence>
<dbReference type="InterPro" id="IPR003739">
    <property type="entry name" value="Lys_aminomutase/Glu_NH3_mut"/>
</dbReference>
<evidence type="ECO:0000313" key="9">
    <source>
        <dbReference type="EMBL" id="KAL3417676.1"/>
    </source>
</evidence>
<evidence type="ECO:0000256" key="7">
    <source>
        <dbReference type="ARBA" id="ARBA00023014"/>
    </source>
</evidence>
<evidence type="ECO:0000313" key="10">
    <source>
        <dbReference type="Proteomes" id="UP001629113"/>
    </source>
</evidence>
<evidence type="ECO:0000256" key="1">
    <source>
        <dbReference type="ARBA" id="ARBA00001933"/>
    </source>
</evidence>
<sequence length="548" mass="62056">MAARRVRSVITHIPIRALLRRSSPIAISRSLHSNPPRLQAAEAVATRPRLDGSNYEAAQDSGSFGADLYNQLSGRNHSPRTRSAPSAAQIGMQTEDVHDFVAKEISAILKSTYAPVATVEPDHYWQKIAPWQNVSRQEFNTQKFQNMKGIKSKEKLVKFFGDVMPKHIKPHPRFEHVQTTEDFILDFMEGLAKAPMPIRLTPQVLSVIDWNDPLGDPIRRQFIPMNSELLPDHPLLTLDSLHESQDSPVKGLVHRYPDKVLFLSLDVCPVYCRYCTRSYGIGSDTEIVTKESIKPNLSRWEQCFEYISKTPAVTDVVVSGGDTYILTPDQIRLIGDRLLAIPHIKRIRFATKGLAVSPSRILDPADRWVDEIIRLSWKSRLTGKTIAIHTHFNHPNEFTWITRLACQKLFENAVDVRNQSVLLRGVNDDVPTMSKLIRELADNNIQPYYVYQHDMVKGVEDLRTPLQTILDLECQIRGTIAGFRMPTFVVDLPEGGGKRLAASYETYDRVTGRSTFIAPAVTGRDKENKIYEYYDPIASMEQSNPSSI</sequence>
<keyword evidence="5" id="KW-0663">Pyridoxal phosphate</keyword>
<dbReference type="SFLD" id="SFLDG01070">
    <property type="entry name" value="PLP-dependent"/>
    <property type="match status" value="1"/>
</dbReference>
<feature type="region of interest" description="Disordered" evidence="8">
    <location>
        <begin position="66"/>
        <end position="88"/>
    </location>
</feature>
<keyword evidence="2" id="KW-0004">4Fe-4S</keyword>
<proteinExistence type="predicted"/>
<evidence type="ECO:0000256" key="3">
    <source>
        <dbReference type="ARBA" id="ARBA00022691"/>
    </source>
</evidence>
<keyword evidence="6" id="KW-0408">Iron</keyword>
<dbReference type="EMBL" id="JBFCZG010000010">
    <property type="protein sequence ID" value="KAL3417676.1"/>
    <property type="molecule type" value="Genomic_DNA"/>
</dbReference>
<dbReference type="NCBIfam" id="TIGR00238">
    <property type="entry name" value="KamA family radical SAM protein"/>
    <property type="match status" value="1"/>
</dbReference>
<keyword evidence="3" id="KW-0949">S-adenosyl-L-methionine</keyword>
<dbReference type="PANTHER" id="PTHR30538">
    <property type="entry name" value="LYSINE 2,3-AMINOMUTASE-RELATED"/>
    <property type="match status" value="1"/>
</dbReference>
<keyword evidence="7" id="KW-0411">Iron-sulfur</keyword>
<reference evidence="9 10" key="1">
    <citation type="submission" date="2024-06" db="EMBL/GenBank/DDBJ databases">
        <title>Complete genome of Phlyctema vagabunda strain 19-DSS-EL-015.</title>
        <authorList>
            <person name="Fiorenzani C."/>
        </authorList>
    </citation>
    <scope>NUCLEOTIDE SEQUENCE [LARGE SCALE GENOMIC DNA]</scope>
    <source>
        <strain evidence="9 10">19-DSS-EL-015</strain>
    </source>
</reference>
<evidence type="ECO:0000256" key="6">
    <source>
        <dbReference type="ARBA" id="ARBA00023004"/>
    </source>
</evidence>
<comment type="cofactor">
    <cofactor evidence="1">
        <name>pyridoxal 5'-phosphate</name>
        <dbReference type="ChEBI" id="CHEBI:597326"/>
    </cofactor>
</comment>
<evidence type="ECO:0000256" key="5">
    <source>
        <dbReference type="ARBA" id="ARBA00022898"/>
    </source>
</evidence>
<dbReference type="Proteomes" id="UP001629113">
    <property type="component" value="Unassembled WGS sequence"/>
</dbReference>
<dbReference type="InterPro" id="IPR058240">
    <property type="entry name" value="rSAM_sf"/>
</dbReference>
<protein>
    <submittedName>
        <fullName evidence="9">L-lysine 2,3-aminomutase</fullName>
    </submittedName>
</protein>
<accession>A0ABR4P2Y9</accession>
<comment type="caution">
    <text evidence="9">The sequence shown here is derived from an EMBL/GenBank/DDBJ whole genome shotgun (WGS) entry which is preliminary data.</text>
</comment>
<dbReference type="Gene3D" id="3.20.20.70">
    <property type="entry name" value="Aldolase class I"/>
    <property type="match status" value="1"/>
</dbReference>
<evidence type="ECO:0000256" key="8">
    <source>
        <dbReference type="SAM" id="MobiDB-lite"/>
    </source>
</evidence>
<dbReference type="InterPro" id="IPR013785">
    <property type="entry name" value="Aldolase_TIM"/>
</dbReference>
<keyword evidence="10" id="KW-1185">Reference proteome</keyword>
<dbReference type="SUPFAM" id="SSF102114">
    <property type="entry name" value="Radical SAM enzymes"/>
    <property type="match status" value="1"/>
</dbReference>
<feature type="compositionally biased region" description="Polar residues" evidence="8">
    <location>
        <begin position="70"/>
        <end position="86"/>
    </location>
</feature>
<dbReference type="SFLD" id="SFLDS00029">
    <property type="entry name" value="Radical_SAM"/>
    <property type="match status" value="1"/>
</dbReference>